<evidence type="ECO:0000256" key="1">
    <source>
        <dbReference type="SAM" id="MobiDB-lite"/>
    </source>
</evidence>
<evidence type="ECO:0008006" key="4">
    <source>
        <dbReference type="Google" id="ProtNLM"/>
    </source>
</evidence>
<name>R9P2Z0_PSEHS</name>
<dbReference type="AlphaFoldDB" id="R9P2Z0"/>
<dbReference type="PANTHER" id="PTHR31630:SF6">
    <property type="entry name" value="PHYTANOYL-COA DIOXYGENASE-RELATED"/>
    <property type="match status" value="1"/>
</dbReference>
<dbReference type="RefSeq" id="XP_012189380.1">
    <property type="nucleotide sequence ID" value="XM_012333990.1"/>
</dbReference>
<evidence type="ECO:0000313" key="2">
    <source>
        <dbReference type="EMBL" id="GAC95793.1"/>
    </source>
</evidence>
<accession>R9P2Z0</accession>
<dbReference type="PANTHER" id="PTHR31630">
    <property type="entry name" value="PHYTANOYL-COA DIOXYGENASE-RELATED-RELATED"/>
    <property type="match status" value="1"/>
</dbReference>
<keyword evidence="3" id="KW-1185">Reference proteome</keyword>
<reference evidence="3" key="1">
    <citation type="journal article" date="2013" name="Genome Announc.">
        <title>Draft genome sequence of the basidiomycetous yeast-like fungus Pseudozyma hubeiensis SY62, which produces an abundant amount of the biosurfactant mannosylerythritol lipids.</title>
        <authorList>
            <person name="Konishi M."/>
            <person name="Hatada Y."/>
            <person name="Horiuchi J."/>
        </authorList>
    </citation>
    <scope>NUCLEOTIDE SEQUENCE [LARGE SCALE GENOMIC DNA]</scope>
    <source>
        <strain evidence="3">SY62</strain>
    </source>
</reference>
<dbReference type="EMBL" id="DF238797">
    <property type="protein sequence ID" value="GAC95793.1"/>
    <property type="molecule type" value="Genomic_DNA"/>
</dbReference>
<protein>
    <recommendedName>
        <fullName evidence="4">Phytanoyl-CoA dioxygenase</fullName>
    </recommendedName>
</protein>
<dbReference type="GeneID" id="24108659"/>
<organism evidence="2 3">
    <name type="scientific">Pseudozyma hubeiensis (strain SY62)</name>
    <name type="common">Yeast</name>
    <dbReference type="NCBI Taxonomy" id="1305764"/>
    <lineage>
        <taxon>Eukaryota</taxon>
        <taxon>Fungi</taxon>
        <taxon>Dikarya</taxon>
        <taxon>Basidiomycota</taxon>
        <taxon>Ustilaginomycotina</taxon>
        <taxon>Ustilaginomycetes</taxon>
        <taxon>Ustilaginales</taxon>
        <taxon>Ustilaginaceae</taxon>
        <taxon>Pseudozyma</taxon>
    </lineage>
</organism>
<sequence>MAAETAVSLHQHTERVKAARPNHRGALRQTGTTLATTFKMAPTATAPNVVVPEAPKSGFKAALPKVHSESIIKPTKTVYGDWRDDFFRDGFVVLPNVLSAEKADYYRGKLLNWITGFNLGLDLEDESTWTAEHLPVSFKSMFLNYCAPHERFMWEARCEPGVMDPFAKLYGTDELLVSFDSFNIGLPRRKDLTFQPWPHCDQSPDRVGLACVQGILNLYNSGPQDGGLIVMKGSAPLFEEFFEQLPKEKRFSSPHVHSDFYLFNEEQVKWFEDRGCTQYKVEAKPGDLILWDSRTMHHAAFPMGNEIRTVIYTCFAPASQCSAEDLEKKQALFHRFEGTTHWPNCNMFGQGKAKKGGKRESTEVCPLERDEPIEKPIVTEQIKKLAGLVPY</sequence>
<dbReference type="OrthoDB" id="445007at2759"/>
<evidence type="ECO:0000313" key="3">
    <source>
        <dbReference type="Proteomes" id="UP000014071"/>
    </source>
</evidence>
<dbReference type="Proteomes" id="UP000014071">
    <property type="component" value="Unassembled WGS sequence"/>
</dbReference>
<feature type="region of interest" description="Disordered" evidence="1">
    <location>
        <begin position="1"/>
        <end position="24"/>
    </location>
</feature>
<proteinExistence type="predicted"/>
<dbReference type="SUPFAM" id="SSF51197">
    <property type="entry name" value="Clavaminate synthase-like"/>
    <property type="match status" value="1"/>
</dbReference>
<dbReference type="HOGENOM" id="CLU_049199_0_0_1"/>
<dbReference type="Gene3D" id="2.60.120.620">
    <property type="entry name" value="q2cbj1_9rhob like domain"/>
    <property type="match status" value="1"/>
</dbReference>
<dbReference type="eggNOG" id="ENOG502QZ63">
    <property type="taxonomic scope" value="Eukaryota"/>
</dbReference>
<gene>
    <name evidence="2" type="ORF">PHSY_003369</name>
</gene>